<proteinExistence type="predicted"/>
<dbReference type="Pfam" id="PF00069">
    <property type="entry name" value="Pkinase"/>
    <property type="match status" value="1"/>
</dbReference>
<dbReference type="EMBL" id="JAAXOP010000007">
    <property type="protein sequence ID" value="NKY51588.1"/>
    <property type="molecule type" value="Genomic_DNA"/>
</dbReference>
<dbReference type="EC" id="2.7.11.1" evidence="1"/>
<evidence type="ECO:0000313" key="11">
    <source>
        <dbReference type="Proteomes" id="UP000565711"/>
    </source>
</evidence>
<feature type="domain" description="Protein kinase" evidence="9">
    <location>
        <begin position="13"/>
        <end position="274"/>
    </location>
</feature>
<keyword evidence="6 7" id="KW-0067">ATP-binding</keyword>
<dbReference type="PANTHER" id="PTHR43289">
    <property type="entry name" value="MITOGEN-ACTIVATED PROTEIN KINASE KINASE KINASE 20-RELATED"/>
    <property type="match status" value="1"/>
</dbReference>
<reference evidence="10 11" key="1">
    <citation type="submission" date="2020-04" db="EMBL/GenBank/DDBJ databases">
        <title>MicrobeNet Type strains.</title>
        <authorList>
            <person name="Nicholson A.C."/>
        </authorList>
    </citation>
    <scope>NUCLEOTIDE SEQUENCE [LARGE SCALE GENOMIC DNA]</scope>
    <source>
        <strain evidence="10 11">JCM 12354</strain>
    </source>
</reference>
<dbReference type="InterPro" id="IPR017441">
    <property type="entry name" value="Protein_kinase_ATP_BS"/>
</dbReference>
<gene>
    <name evidence="10" type="ORF">HGA08_15290</name>
</gene>
<dbReference type="RefSeq" id="WP_168436128.1">
    <property type="nucleotide sequence ID" value="NZ_JAAXOP010000007.1"/>
</dbReference>
<sequence>MIELEAGESFAGYIIDRKLGAGGWGIVYLAQDPRLPRPVALKLLDPTRADPEAQQRFEHEGNFTARLDHPNIVTIFDRGVTGEIHWIAMQFVHGTDAGALRSVEPERAFRIGEQIADALDYAHRVGVLHRDVKPSNFLIAAPEPGRPERVLLTDFGIARLRDATTGLTRTGSVTGTAAYISPEQVSGGVVDHRSDQYSLACSLFVLLTGQSPFSVTDPLALAYAHVYRPPQLPGQLMPELAVLDPAFARALAKEPDDRFPSCREFLAEVRRAELEIGVAGVISDITAVSMPVDNVRPGDGTVEDTTPENADPEGVTPETTPREDAHPDSSETAGDSGGIRLSRNVLLAAGVVVVILVVGAGLALGTDLFGRSDETDGSAHTVPGAASGWDDRHAPASVAFPGLIGGMNANTGWRGATCAQNDPGSVENPADHDYARISCTVPMGDSGETPLMVDIMDRAGSAHADLGLDELVSRLFSGCDTRPQRIEHDRQPQPPLVVTCAGTDYGRDVTHPPVWTFFPEAPYSRYVAVMTWKGHTINQILDQWRQVPLGR</sequence>
<name>A0A846Y2U2_9NOCA</name>
<comment type="caution">
    <text evidence="10">The sequence shown here is derived from an EMBL/GenBank/DDBJ whole genome shotgun (WGS) entry which is preliminary data.</text>
</comment>
<dbReference type="InterPro" id="IPR000719">
    <property type="entry name" value="Prot_kinase_dom"/>
</dbReference>
<dbReference type="PANTHER" id="PTHR43289:SF6">
    <property type="entry name" value="SERINE_THREONINE-PROTEIN KINASE NEKL-3"/>
    <property type="match status" value="1"/>
</dbReference>
<dbReference type="Gene3D" id="1.10.510.10">
    <property type="entry name" value="Transferase(Phosphotransferase) domain 1"/>
    <property type="match status" value="1"/>
</dbReference>
<dbReference type="CDD" id="cd14014">
    <property type="entry name" value="STKc_PknB_like"/>
    <property type="match status" value="1"/>
</dbReference>
<dbReference type="InterPro" id="IPR011009">
    <property type="entry name" value="Kinase-like_dom_sf"/>
</dbReference>
<dbReference type="GO" id="GO:0005524">
    <property type="term" value="F:ATP binding"/>
    <property type="evidence" value="ECO:0007669"/>
    <property type="project" value="UniProtKB-UniRule"/>
</dbReference>
<organism evidence="10 11">
    <name type="scientific">Nocardia vermiculata</name>
    <dbReference type="NCBI Taxonomy" id="257274"/>
    <lineage>
        <taxon>Bacteria</taxon>
        <taxon>Bacillati</taxon>
        <taxon>Actinomycetota</taxon>
        <taxon>Actinomycetes</taxon>
        <taxon>Mycobacteriales</taxon>
        <taxon>Nocardiaceae</taxon>
        <taxon>Nocardia</taxon>
    </lineage>
</organism>
<keyword evidence="11" id="KW-1185">Reference proteome</keyword>
<keyword evidence="3" id="KW-0808">Transferase</keyword>
<evidence type="ECO:0000256" key="8">
    <source>
        <dbReference type="SAM" id="MobiDB-lite"/>
    </source>
</evidence>
<evidence type="ECO:0000256" key="5">
    <source>
        <dbReference type="ARBA" id="ARBA00022777"/>
    </source>
</evidence>
<dbReference type="SMART" id="SM00220">
    <property type="entry name" value="S_TKc"/>
    <property type="match status" value="1"/>
</dbReference>
<dbReference type="Gene3D" id="3.30.200.20">
    <property type="entry name" value="Phosphorylase Kinase, domain 1"/>
    <property type="match status" value="1"/>
</dbReference>
<evidence type="ECO:0000313" key="10">
    <source>
        <dbReference type="EMBL" id="NKY51588.1"/>
    </source>
</evidence>
<evidence type="ECO:0000256" key="2">
    <source>
        <dbReference type="ARBA" id="ARBA00022527"/>
    </source>
</evidence>
<feature type="region of interest" description="Disordered" evidence="8">
    <location>
        <begin position="371"/>
        <end position="393"/>
    </location>
</feature>
<dbReference type="GO" id="GO:0004674">
    <property type="term" value="F:protein serine/threonine kinase activity"/>
    <property type="evidence" value="ECO:0007669"/>
    <property type="project" value="UniProtKB-KW"/>
</dbReference>
<evidence type="ECO:0000256" key="4">
    <source>
        <dbReference type="ARBA" id="ARBA00022741"/>
    </source>
</evidence>
<dbReference type="PROSITE" id="PS50011">
    <property type="entry name" value="PROTEIN_KINASE_DOM"/>
    <property type="match status" value="1"/>
</dbReference>
<feature type="binding site" evidence="7">
    <location>
        <position position="42"/>
    </location>
    <ligand>
        <name>ATP</name>
        <dbReference type="ChEBI" id="CHEBI:30616"/>
    </ligand>
</feature>
<accession>A0A846Y2U2</accession>
<dbReference type="Proteomes" id="UP000565711">
    <property type="component" value="Unassembled WGS sequence"/>
</dbReference>
<protein>
    <recommendedName>
        <fullName evidence="1">non-specific serine/threonine protein kinase</fullName>
        <ecNumber evidence="1">2.7.11.1</ecNumber>
    </recommendedName>
</protein>
<keyword evidence="4 7" id="KW-0547">Nucleotide-binding</keyword>
<dbReference type="AlphaFoldDB" id="A0A846Y2U2"/>
<dbReference type="PROSITE" id="PS00107">
    <property type="entry name" value="PROTEIN_KINASE_ATP"/>
    <property type="match status" value="1"/>
</dbReference>
<dbReference type="SUPFAM" id="SSF56112">
    <property type="entry name" value="Protein kinase-like (PK-like)"/>
    <property type="match status" value="1"/>
</dbReference>
<evidence type="ECO:0000256" key="7">
    <source>
        <dbReference type="PROSITE-ProRule" id="PRU10141"/>
    </source>
</evidence>
<feature type="region of interest" description="Disordered" evidence="8">
    <location>
        <begin position="292"/>
        <end position="338"/>
    </location>
</feature>
<keyword evidence="5 10" id="KW-0418">Kinase</keyword>
<dbReference type="InterPro" id="IPR008271">
    <property type="entry name" value="Ser/Thr_kinase_AS"/>
</dbReference>
<evidence type="ECO:0000256" key="1">
    <source>
        <dbReference type="ARBA" id="ARBA00012513"/>
    </source>
</evidence>
<evidence type="ECO:0000256" key="3">
    <source>
        <dbReference type="ARBA" id="ARBA00022679"/>
    </source>
</evidence>
<evidence type="ECO:0000256" key="6">
    <source>
        <dbReference type="ARBA" id="ARBA00022840"/>
    </source>
</evidence>
<evidence type="ECO:0000259" key="9">
    <source>
        <dbReference type="PROSITE" id="PS50011"/>
    </source>
</evidence>
<keyword evidence="2 10" id="KW-0723">Serine/threonine-protein kinase</keyword>
<feature type="compositionally biased region" description="Basic and acidic residues" evidence="8">
    <location>
        <begin position="320"/>
        <end position="329"/>
    </location>
</feature>
<dbReference type="PROSITE" id="PS00108">
    <property type="entry name" value="PROTEIN_KINASE_ST"/>
    <property type="match status" value="1"/>
</dbReference>